<accession>A0ABS5Y3U7</accession>
<sequence>MSVIRKLQQQLTGKERTAVEITQEYLDRLQTLEPKLQSFLAVTADKALDQAKQVDAAIAAGTPLGPLAGIPIALKDNLCTKGIRTTCASKILAGFIPPYESTVTQRLADAGAIFLGKTNMDEFAMGSSTENSAYQLTANPWDTDRVPGGSSGGSAAAVAADQAPISLGSDTGGSIRQPAAYCGVVGLKPTYGLVSRYGLVAFASSLDQIGPFSRTVEDSAILLSAIAGYDNKDSTSLKVDIPDYTKHLKTDLKGKRIGLVKETFGEGLDSDVAKAMDAAIAQIKELGAEVVEISCPSFKYGLPTYYIIAPSEASSNLARYDGVRYGMRTETDNLLSMYKKTRAEGFGPEVKRRIMIGTYALSAGYYDAYYLQAQKVRTLIKQDFEAAFKDVDVLMTPTVPSTAFKAGEKVNDPLSMYLSDLMTITVNLAGLPGISLPCGFDQGGMPIGMQLIGNVLREDTLFEVASAYESATPWHEKMPVV</sequence>
<keyword evidence="4 8" id="KW-0067">ATP-binding</keyword>
<name>A0ABS5Y3U7_9CYAN</name>
<dbReference type="SUPFAM" id="SSF75304">
    <property type="entry name" value="Amidase signature (AS) enzymes"/>
    <property type="match status" value="1"/>
</dbReference>
<evidence type="ECO:0000313" key="10">
    <source>
        <dbReference type="EMBL" id="MBT9312487.1"/>
    </source>
</evidence>
<reference evidence="10 11" key="1">
    <citation type="journal article" date="2021" name="Mar. Drugs">
        <title>Genome Reduction and Secondary Metabolism of the Marine Sponge-Associated Cyanobacterium Leptothoe.</title>
        <authorList>
            <person name="Konstantinou D."/>
            <person name="Popin R.V."/>
            <person name="Fewer D.P."/>
            <person name="Sivonen K."/>
            <person name="Gkelis S."/>
        </authorList>
    </citation>
    <scope>NUCLEOTIDE SEQUENCE [LARGE SCALE GENOMIC DNA]</scope>
    <source>
        <strain evidence="10 11">TAU-MAC 1615</strain>
    </source>
</reference>
<keyword evidence="11" id="KW-1185">Reference proteome</keyword>
<dbReference type="PROSITE" id="PS00571">
    <property type="entry name" value="AMIDASES"/>
    <property type="match status" value="1"/>
</dbReference>
<dbReference type="NCBIfam" id="TIGR00132">
    <property type="entry name" value="gatA"/>
    <property type="match status" value="1"/>
</dbReference>
<evidence type="ECO:0000313" key="11">
    <source>
        <dbReference type="Proteomes" id="UP001196661"/>
    </source>
</evidence>
<dbReference type="EMBL" id="JADOER010000008">
    <property type="protein sequence ID" value="MBT9312487.1"/>
    <property type="molecule type" value="Genomic_DNA"/>
</dbReference>
<feature type="active site" description="Charge relay system" evidence="8">
    <location>
        <position position="150"/>
    </location>
</feature>
<comment type="subunit">
    <text evidence="8">Heterotrimer of A, B and C subunits.</text>
</comment>
<evidence type="ECO:0000256" key="6">
    <source>
        <dbReference type="ARBA" id="ARBA00025295"/>
    </source>
</evidence>
<dbReference type="Proteomes" id="UP001196661">
    <property type="component" value="Unassembled WGS sequence"/>
</dbReference>
<comment type="caution">
    <text evidence="10">The sequence shown here is derived from an EMBL/GenBank/DDBJ whole genome shotgun (WGS) entry which is preliminary data.</text>
</comment>
<dbReference type="HAMAP" id="MF_00120">
    <property type="entry name" value="GatA"/>
    <property type="match status" value="1"/>
</dbReference>
<protein>
    <recommendedName>
        <fullName evidence="8">Glutamyl-tRNA(Gln) amidotransferase subunit A</fullName>
        <shortName evidence="8">Glu-ADT subunit A</shortName>
        <ecNumber evidence="8">6.3.5.7</ecNumber>
    </recommendedName>
</protein>
<dbReference type="RefSeq" id="WP_215618381.1">
    <property type="nucleotide sequence ID" value="NZ_JADOER010000008.1"/>
</dbReference>
<evidence type="ECO:0000256" key="4">
    <source>
        <dbReference type="ARBA" id="ARBA00022840"/>
    </source>
</evidence>
<evidence type="ECO:0000259" key="9">
    <source>
        <dbReference type="Pfam" id="PF01425"/>
    </source>
</evidence>
<organism evidence="10 11">
    <name type="scientific">Leptothoe kymatousa TAU-MAC 1615</name>
    <dbReference type="NCBI Taxonomy" id="2364775"/>
    <lineage>
        <taxon>Bacteria</taxon>
        <taxon>Bacillati</taxon>
        <taxon>Cyanobacteriota</taxon>
        <taxon>Cyanophyceae</taxon>
        <taxon>Nodosilineales</taxon>
        <taxon>Cymatolegaceae</taxon>
        <taxon>Leptothoe</taxon>
        <taxon>Leptothoe kymatousa</taxon>
    </lineage>
</organism>
<dbReference type="EC" id="6.3.5.7" evidence="8"/>
<evidence type="ECO:0000256" key="3">
    <source>
        <dbReference type="ARBA" id="ARBA00022741"/>
    </source>
</evidence>
<dbReference type="InterPro" id="IPR023631">
    <property type="entry name" value="Amidase_dom"/>
</dbReference>
<feature type="domain" description="Amidase" evidence="9">
    <location>
        <begin position="20"/>
        <end position="461"/>
    </location>
</feature>
<keyword evidence="3 8" id="KW-0547">Nucleotide-binding</keyword>
<evidence type="ECO:0000256" key="8">
    <source>
        <dbReference type="HAMAP-Rule" id="MF_00120"/>
    </source>
</evidence>
<dbReference type="PANTHER" id="PTHR11895:SF151">
    <property type="entry name" value="GLUTAMYL-TRNA(GLN) AMIDOTRANSFERASE SUBUNIT A"/>
    <property type="match status" value="1"/>
</dbReference>
<feature type="active site" description="Charge relay system" evidence="8">
    <location>
        <position position="75"/>
    </location>
</feature>
<dbReference type="Pfam" id="PF01425">
    <property type="entry name" value="Amidase"/>
    <property type="match status" value="1"/>
</dbReference>
<comment type="catalytic activity">
    <reaction evidence="7 8">
        <text>L-glutamyl-tRNA(Gln) + L-glutamine + ATP + H2O = L-glutaminyl-tRNA(Gln) + L-glutamate + ADP + phosphate + H(+)</text>
        <dbReference type="Rhea" id="RHEA:17521"/>
        <dbReference type="Rhea" id="RHEA-COMP:9681"/>
        <dbReference type="Rhea" id="RHEA-COMP:9684"/>
        <dbReference type="ChEBI" id="CHEBI:15377"/>
        <dbReference type="ChEBI" id="CHEBI:15378"/>
        <dbReference type="ChEBI" id="CHEBI:29985"/>
        <dbReference type="ChEBI" id="CHEBI:30616"/>
        <dbReference type="ChEBI" id="CHEBI:43474"/>
        <dbReference type="ChEBI" id="CHEBI:58359"/>
        <dbReference type="ChEBI" id="CHEBI:78520"/>
        <dbReference type="ChEBI" id="CHEBI:78521"/>
        <dbReference type="ChEBI" id="CHEBI:456216"/>
        <dbReference type="EC" id="6.3.5.7"/>
    </reaction>
</comment>
<comment type="function">
    <text evidence="6 8">Allows the formation of correctly charged Gln-tRNA(Gln) through the transamidation of misacylated Glu-tRNA(Gln) in organisms which lack glutaminyl-tRNA synthetase. The reaction takes place in the presence of glutamine and ATP through an activated gamma-phospho-Glu-tRNA(Gln).</text>
</comment>
<dbReference type="PANTHER" id="PTHR11895">
    <property type="entry name" value="TRANSAMIDASE"/>
    <property type="match status" value="1"/>
</dbReference>
<proteinExistence type="inferred from homology"/>
<dbReference type="InterPro" id="IPR000120">
    <property type="entry name" value="Amidase"/>
</dbReference>
<evidence type="ECO:0000256" key="2">
    <source>
        <dbReference type="ARBA" id="ARBA00022598"/>
    </source>
</evidence>
<evidence type="ECO:0000256" key="7">
    <source>
        <dbReference type="ARBA" id="ARBA00047407"/>
    </source>
</evidence>
<dbReference type="Gene3D" id="3.90.1300.10">
    <property type="entry name" value="Amidase signature (AS) domain"/>
    <property type="match status" value="1"/>
</dbReference>
<keyword evidence="5 8" id="KW-0648">Protein biosynthesis</keyword>
<gene>
    <name evidence="8 10" type="primary">gatA</name>
    <name evidence="10" type="ORF">IXB28_09740</name>
</gene>
<dbReference type="InterPro" id="IPR036928">
    <property type="entry name" value="AS_sf"/>
</dbReference>
<keyword evidence="2 8" id="KW-0436">Ligase</keyword>
<dbReference type="InterPro" id="IPR004412">
    <property type="entry name" value="GatA"/>
</dbReference>
<dbReference type="GO" id="GO:0050567">
    <property type="term" value="F:glutaminyl-tRNA synthase (glutamine-hydrolyzing) activity"/>
    <property type="evidence" value="ECO:0007669"/>
    <property type="project" value="UniProtKB-EC"/>
</dbReference>
<feature type="active site" description="Acyl-ester intermediate" evidence="8">
    <location>
        <position position="174"/>
    </location>
</feature>
<evidence type="ECO:0000256" key="1">
    <source>
        <dbReference type="ARBA" id="ARBA00008069"/>
    </source>
</evidence>
<comment type="similarity">
    <text evidence="1 8">Belongs to the amidase family. GatA subfamily.</text>
</comment>
<evidence type="ECO:0000256" key="5">
    <source>
        <dbReference type="ARBA" id="ARBA00022917"/>
    </source>
</evidence>
<dbReference type="InterPro" id="IPR020556">
    <property type="entry name" value="Amidase_CS"/>
</dbReference>